<keyword evidence="2" id="KW-0521">NADP</keyword>
<dbReference type="SUPFAM" id="SSF51735">
    <property type="entry name" value="NAD(P)-binding Rossmann-fold domains"/>
    <property type="match status" value="1"/>
</dbReference>
<dbReference type="InterPro" id="IPR008030">
    <property type="entry name" value="NmrA-like"/>
</dbReference>
<dbReference type="OrthoDB" id="3358371at2759"/>
<dbReference type="Gene3D" id="3.90.25.10">
    <property type="entry name" value="UDP-galactose 4-epimerase, domain 1"/>
    <property type="match status" value="1"/>
</dbReference>
<evidence type="ECO:0000313" key="4">
    <source>
        <dbReference type="EMBL" id="OWO98771.1"/>
    </source>
</evidence>
<dbReference type="GO" id="GO:0005634">
    <property type="term" value="C:nucleus"/>
    <property type="evidence" value="ECO:0007669"/>
    <property type="project" value="TreeGrafter"/>
</dbReference>
<organism evidence="4 5">
    <name type="scientific">Diplocarpon coronariae</name>
    <dbReference type="NCBI Taxonomy" id="2795749"/>
    <lineage>
        <taxon>Eukaryota</taxon>
        <taxon>Fungi</taxon>
        <taxon>Dikarya</taxon>
        <taxon>Ascomycota</taxon>
        <taxon>Pezizomycotina</taxon>
        <taxon>Leotiomycetes</taxon>
        <taxon>Helotiales</taxon>
        <taxon>Drepanopezizaceae</taxon>
        <taxon>Diplocarpon</taxon>
    </lineage>
</organism>
<evidence type="ECO:0000313" key="5">
    <source>
        <dbReference type="Proteomes" id="UP000242519"/>
    </source>
</evidence>
<protein>
    <recommendedName>
        <fullName evidence="3">NmrA-like domain-containing protein</fullName>
    </recommendedName>
</protein>
<dbReference type="Proteomes" id="UP000242519">
    <property type="component" value="Unassembled WGS sequence"/>
</dbReference>
<dbReference type="PANTHER" id="PTHR42748">
    <property type="entry name" value="NITROGEN METABOLITE REPRESSION PROTEIN NMRA FAMILY MEMBER"/>
    <property type="match status" value="1"/>
</dbReference>
<name>A0A218YTV0_9HELO</name>
<dbReference type="PANTHER" id="PTHR42748:SF26">
    <property type="entry name" value="NMRA-LIKE DOMAIN-CONTAINING PROTEIN"/>
    <property type="match status" value="1"/>
</dbReference>
<comment type="similarity">
    <text evidence="1">Belongs to the NmrA-type oxidoreductase family.</text>
</comment>
<reference evidence="4 5" key="1">
    <citation type="submission" date="2017-04" db="EMBL/GenBank/DDBJ databases">
        <title>Draft genome sequence of Marssonina coronaria NL1: causal agent of apple blotch.</title>
        <authorList>
            <person name="Cheng Q."/>
        </authorList>
    </citation>
    <scope>NUCLEOTIDE SEQUENCE [LARGE SCALE GENOMIC DNA]</scope>
    <source>
        <strain evidence="4 5">NL1</strain>
    </source>
</reference>
<dbReference type="STRING" id="503106.A0A218YTV0"/>
<proteinExistence type="inferred from homology"/>
<evidence type="ECO:0000256" key="1">
    <source>
        <dbReference type="ARBA" id="ARBA00006328"/>
    </source>
</evidence>
<comment type="caution">
    <text evidence="4">The sequence shown here is derived from an EMBL/GenBank/DDBJ whole genome shotgun (WGS) entry which is preliminary data.</text>
</comment>
<sequence length="362" mass="39565">MSDNAERKLVVVIGVTGNQGGSVARQFLSSAKHRVRGLTRAPSSPAALALAGLGVEIVGTDLEDVASLRAAFAGASLIFSVTNYWEPFFRPDQRARAEEVGVTCRAWAGEVERRLGRNICEAAGSEEIVSNLDDTGFIASTLSNARECSGGRFTQLYHFDAKADVFPIYLEERYPELARKASYVQTGYFMSSYRLALGSYFAKLPDDTYQTRFPTSPSVPIPHLAVASDLGAFVHAVAQLPPRRHYLAAGSICSWSDFAATWSRVTGRSAGYVQVERERMVEAVPDRAFGEELADMFEYSSDPGYDGGDPSLWKAEDIRKATPQAGIECPMTSLEDFMRAEDWSLVYNQPAVEAQLASSHSV</sequence>
<dbReference type="Pfam" id="PF05368">
    <property type="entry name" value="NmrA"/>
    <property type="match status" value="1"/>
</dbReference>
<keyword evidence="5" id="KW-1185">Reference proteome</keyword>
<dbReference type="Gene3D" id="3.40.50.720">
    <property type="entry name" value="NAD(P)-binding Rossmann-like Domain"/>
    <property type="match status" value="1"/>
</dbReference>
<evidence type="ECO:0000259" key="3">
    <source>
        <dbReference type="Pfam" id="PF05368"/>
    </source>
</evidence>
<dbReference type="AlphaFoldDB" id="A0A218YTV0"/>
<evidence type="ECO:0000256" key="2">
    <source>
        <dbReference type="ARBA" id="ARBA00022857"/>
    </source>
</evidence>
<dbReference type="EMBL" id="MZNU01000379">
    <property type="protein sequence ID" value="OWO98771.1"/>
    <property type="molecule type" value="Genomic_DNA"/>
</dbReference>
<gene>
    <name evidence="4" type="ORF">B2J93_4642</name>
</gene>
<dbReference type="InParanoid" id="A0A218YTV0"/>
<feature type="domain" description="NmrA-like" evidence="3">
    <location>
        <begin position="7"/>
        <end position="308"/>
    </location>
</feature>
<dbReference type="InterPro" id="IPR036291">
    <property type="entry name" value="NAD(P)-bd_dom_sf"/>
</dbReference>
<accession>A0A218YTV0</accession>
<dbReference type="InterPro" id="IPR051164">
    <property type="entry name" value="NmrA-like_oxidored"/>
</dbReference>